<dbReference type="STRING" id="561176.SAMN04488561_4137"/>
<dbReference type="PROSITE" id="PS51257">
    <property type="entry name" value="PROKAR_LIPOPROTEIN"/>
    <property type="match status" value="1"/>
</dbReference>
<dbReference type="OrthoDB" id="5187845at2"/>
<evidence type="ECO:0000256" key="2">
    <source>
        <dbReference type="ARBA" id="ARBA00022729"/>
    </source>
</evidence>
<organism evidence="4 5">
    <name type="scientific">Jiangella alba</name>
    <dbReference type="NCBI Taxonomy" id="561176"/>
    <lineage>
        <taxon>Bacteria</taxon>
        <taxon>Bacillati</taxon>
        <taxon>Actinomycetota</taxon>
        <taxon>Actinomycetes</taxon>
        <taxon>Jiangellales</taxon>
        <taxon>Jiangellaceae</taxon>
        <taxon>Jiangella</taxon>
    </lineage>
</organism>
<dbReference type="InterPro" id="IPR028082">
    <property type="entry name" value="Peripla_BP_I"/>
</dbReference>
<protein>
    <submittedName>
        <fullName evidence="4">ABC-type branched-chain amino acid transport system, substrate-binding protein</fullName>
    </submittedName>
</protein>
<comment type="similarity">
    <text evidence="1">Belongs to the leucine-binding protein family.</text>
</comment>
<feature type="domain" description="Leucine-binding protein" evidence="3">
    <location>
        <begin position="115"/>
        <end position="445"/>
    </location>
</feature>
<dbReference type="AlphaFoldDB" id="A0A1H5PD94"/>
<evidence type="ECO:0000313" key="4">
    <source>
        <dbReference type="EMBL" id="SEF11875.1"/>
    </source>
</evidence>
<dbReference type="SUPFAM" id="SSF53822">
    <property type="entry name" value="Periplasmic binding protein-like I"/>
    <property type="match status" value="1"/>
</dbReference>
<accession>A0A1H5PD94</accession>
<name>A0A1H5PD94_9ACTN</name>
<dbReference type="InterPro" id="IPR028081">
    <property type="entry name" value="Leu-bd"/>
</dbReference>
<sequence length="497" mass="52097">MRSDGLRACALALGCLIVAGGCSGVVRSTDDDPAAAPTSSGPGVAESFDSRFTGTEAFCTADTGDHQPEEVEPGITADSVVLTNVRLRLEDLVEVGFAEDVGDTADQVETFVRIVNEECGGINGRLIELNTVEIAVPGFGATDPQVEAQQACTSIAKDQHALGAFSFTGVGNPLAGCLTGPNDVIYVTTYDLSAQDFAAADGMLYSVNHSPADILTYAARELAGELEGRPIGVVYTDTEPNPQVVQEGLVAELERLGLEVARVDAIGCDAGNCTDGLIESVQGMRADGVEVVFPLLDTITMPTYLGEMVTQGFQPGDVEFVNTSFQAQDSELVTGKIVQFAGEAAAALYDGATIVSGSRAGEHRLDDFVPDPFVEMCNRVYAEYSDVIDAPYDLLDDADNLRASNVASSCSGVRLFARAIEAAGENPTRQDVAAVLAGFGDFDHGESLPASFGPGKPTGPDAIVVERFHYPCPAEFGSDSAHCIVPETDFLPLPADD</sequence>
<dbReference type="Pfam" id="PF13458">
    <property type="entry name" value="Peripla_BP_6"/>
    <property type="match status" value="1"/>
</dbReference>
<keyword evidence="2" id="KW-0732">Signal</keyword>
<gene>
    <name evidence="4" type="ORF">SAMN04488561_4137</name>
</gene>
<dbReference type="EMBL" id="FNUC01000004">
    <property type="protein sequence ID" value="SEF11875.1"/>
    <property type="molecule type" value="Genomic_DNA"/>
</dbReference>
<evidence type="ECO:0000256" key="1">
    <source>
        <dbReference type="ARBA" id="ARBA00010062"/>
    </source>
</evidence>
<dbReference type="Proteomes" id="UP000181980">
    <property type="component" value="Unassembled WGS sequence"/>
</dbReference>
<keyword evidence="5" id="KW-1185">Reference proteome</keyword>
<dbReference type="Gene3D" id="3.40.50.2300">
    <property type="match status" value="2"/>
</dbReference>
<proteinExistence type="inferred from homology"/>
<evidence type="ECO:0000259" key="3">
    <source>
        <dbReference type="Pfam" id="PF13458"/>
    </source>
</evidence>
<evidence type="ECO:0000313" key="5">
    <source>
        <dbReference type="Proteomes" id="UP000181980"/>
    </source>
</evidence>
<reference evidence="5" key="1">
    <citation type="submission" date="2016-10" db="EMBL/GenBank/DDBJ databases">
        <authorList>
            <person name="Varghese N."/>
            <person name="Submissions S."/>
        </authorList>
    </citation>
    <scope>NUCLEOTIDE SEQUENCE [LARGE SCALE GENOMIC DNA]</scope>
    <source>
        <strain evidence="5">DSM 45237</strain>
    </source>
</reference>